<evidence type="ECO:0000256" key="6">
    <source>
        <dbReference type="ARBA" id="ARBA00023233"/>
    </source>
</evidence>
<dbReference type="InterPro" id="IPR032675">
    <property type="entry name" value="LRR_dom_sf"/>
</dbReference>
<dbReference type="AlphaFoldDB" id="A0A401NQ99"/>
<keyword evidence="3" id="KW-0677">Repeat</keyword>
<evidence type="ECO:0000256" key="2">
    <source>
        <dbReference type="ARBA" id="ARBA00022490"/>
    </source>
</evidence>
<protein>
    <recommendedName>
        <fullName evidence="8">NACHT LRR and PYD domain-containing protein</fullName>
    </recommendedName>
</protein>
<evidence type="ECO:0000256" key="3">
    <source>
        <dbReference type="ARBA" id="ARBA00022737"/>
    </source>
</evidence>
<dbReference type="InterPro" id="IPR041267">
    <property type="entry name" value="NLRP_HD2"/>
</dbReference>
<dbReference type="Proteomes" id="UP000288216">
    <property type="component" value="Unassembled WGS sequence"/>
</dbReference>
<dbReference type="EMBL" id="BFAA01001285">
    <property type="protein sequence ID" value="GCB63060.1"/>
    <property type="molecule type" value="Genomic_DNA"/>
</dbReference>
<comment type="caution">
    <text evidence="9">The sequence shown here is derived from an EMBL/GenBank/DDBJ whole genome shotgun (WGS) entry which is preliminary data.</text>
</comment>
<keyword evidence="2" id="KW-0963">Cytoplasm</keyword>
<dbReference type="OrthoDB" id="9940582at2759"/>
<evidence type="ECO:0000256" key="4">
    <source>
        <dbReference type="ARBA" id="ARBA00022843"/>
    </source>
</evidence>
<feature type="region of interest" description="Disordered" evidence="7">
    <location>
        <begin position="86"/>
        <end position="105"/>
    </location>
</feature>
<dbReference type="InterPro" id="IPR050637">
    <property type="entry name" value="NLRP_innate_immun_reg"/>
</dbReference>
<keyword evidence="4" id="KW-0832">Ubl conjugation</keyword>
<comment type="subcellular location">
    <subcellularLocation>
        <location evidence="1">Inflammasome</location>
    </subcellularLocation>
</comment>
<keyword evidence="5" id="KW-0395">Inflammatory response</keyword>
<sequence length="614" mass="68997">MRVIVNHAKATYCLSNTAFDSSNDANANDSQAAFTPTPISANNTNTEISKYTKLEDVKEGQRGLTSQEKRDTGSNQALPAVQNTISHEDPDHANGLDQQHKEEQHETNTMFNDNQKLGLSDLEKQEYFRQFSENKETAATAVRLLEQNNNLEILFENASCRKILCASLEHYLLHQCQCDKSPSITLTHLLSVYLCKAFIAHSSQITSNLHFLLKVSESACEKINMETSTFKDLSCHETFQKSELQSSFLAAVMENESSTGVTHQFVHQPVQVFLAAVGLFLTTGPKELITLVKKHYSEKQEQSVIFLRFIFGLCSANSSDMLEEYLGPFPGESICHLTDFLKSCIEVGIHNMNNEKRKIELLNTLCYLYETQNEELARITLGSVKQLAFGGWKPIRLTAKNCTAIAMGLELCNTVEDLNLNRCYIEDSGSHRLIPVLHKCKVLRLNENKLSDSSAKGFYDALTRPDCQIHTLELWDNQFTDVGAEHMVSALRINRTLQVLVFSHNRLEDSGARQLTAALRDPGCKIKILRLDFNGLTDDCADDIASSACASWSLIGLDLDRNNFSDKSIGPFMRLVKNSARLKWIRLACNSFTTFGKRQLRSQPQGRACVEVWV</sequence>
<feature type="region of interest" description="Disordered" evidence="7">
    <location>
        <begin position="54"/>
        <end position="76"/>
    </location>
</feature>
<dbReference type="PANTHER" id="PTHR45690">
    <property type="entry name" value="NACHT, LRR AND PYD DOMAINS-CONTAINING PROTEIN 12"/>
    <property type="match status" value="1"/>
</dbReference>
<reference evidence="9 10" key="1">
    <citation type="journal article" date="2018" name="Nat. Ecol. Evol.">
        <title>Shark genomes provide insights into elasmobranch evolution and the origin of vertebrates.</title>
        <authorList>
            <person name="Hara Y"/>
            <person name="Yamaguchi K"/>
            <person name="Onimaru K"/>
            <person name="Kadota M"/>
            <person name="Koyanagi M"/>
            <person name="Keeley SD"/>
            <person name="Tatsumi K"/>
            <person name="Tanaka K"/>
            <person name="Motone F"/>
            <person name="Kageyama Y"/>
            <person name="Nozu R"/>
            <person name="Adachi N"/>
            <person name="Nishimura O"/>
            <person name="Nakagawa R"/>
            <person name="Tanegashima C"/>
            <person name="Kiyatake I"/>
            <person name="Matsumoto R"/>
            <person name="Murakumo K"/>
            <person name="Nishida K"/>
            <person name="Terakita A"/>
            <person name="Kuratani S"/>
            <person name="Sato K"/>
            <person name="Hyodo S Kuraku.S."/>
        </authorList>
    </citation>
    <scope>NUCLEOTIDE SEQUENCE [LARGE SCALE GENOMIC DNA]</scope>
</reference>
<dbReference type="OMA" id="CTIISHI"/>
<organism evidence="9 10">
    <name type="scientific">Scyliorhinus torazame</name>
    <name type="common">Cloudy catshark</name>
    <name type="synonym">Catulus torazame</name>
    <dbReference type="NCBI Taxonomy" id="75743"/>
    <lineage>
        <taxon>Eukaryota</taxon>
        <taxon>Metazoa</taxon>
        <taxon>Chordata</taxon>
        <taxon>Craniata</taxon>
        <taxon>Vertebrata</taxon>
        <taxon>Chondrichthyes</taxon>
        <taxon>Elasmobranchii</taxon>
        <taxon>Galeomorphii</taxon>
        <taxon>Galeoidea</taxon>
        <taxon>Carcharhiniformes</taxon>
        <taxon>Scyliorhinidae</taxon>
        <taxon>Scyliorhinus</taxon>
    </lineage>
</organism>
<evidence type="ECO:0000259" key="8">
    <source>
        <dbReference type="Pfam" id="PF17776"/>
    </source>
</evidence>
<dbReference type="Pfam" id="PF13516">
    <property type="entry name" value="LRR_6"/>
    <property type="match status" value="1"/>
</dbReference>
<evidence type="ECO:0000256" key="7">
    <source>
        <dbReference type="SAM" id="MobiDB-lite"/>
    </source>
</evidence>
<gene>
    <name evidence="9" type="ORF">scyTo_0004344</name>
</gene>
<proteinExistence type="predicted"/>
<dbReference type="SMART" id="SM00368">
    <property type="entry name" value="LRR_RI"/>
    <property type="match status" value="4"/>
</dbReference>
<evidence type="ECO:0000313" key="10">
    <source>
        <dbReference type="Proteomes" id="UP000288216"/>
    </source>
</evidence>
<accession>A0A401NQ99</accession>
<name>A0A401NQ99_SCYTO</name>
<evidence type="ECO:0000256" key="1">
    <source>
        <dbReference type="ARBA" id="ARBA00004110"/>
    </source>
</evidence>
<keyword evidence="10" id="KW-1185">Reference proteome</keyword>
<feature type="compositionally biased region" description="Basic and acidic residues" evidence="7">
    <location>
        <begin position="54"/>
        <end position="72"/>
    </location>
</feature>
<dbReference type="InterPro" id="IPR001611">
    <property type="entry name" value="Leu-rich_rpt"/>
</dbReference>
<dbReference type="Gene3D" id="3.80.10.10">
    <property type="entry name" value="Ribonuclease Inhibitor"/>
    <property type="match status" value="1"/>
</dbReference>
<dbReference type="Pfam" id="PF17776">
    <property type="entry name" value="NLRC4_HD2"/>
    <property type="match status" value="1"/>
</dbReference>
<dbReference type="STRING" id="75743.A0A401NQ99"/>
<dbReference type="PANTHER" id="PTHR45690:SF19">
    <property type="entry name" value="NACHT, LRR AND PYD DOMAINS-CONTAINING PROTEIN 3"/>
    <property type="match status" value="1"/>
</dbReference>
<evidence type="ECO:0000313" key="9">
    <source>
        <dbReference type="EMBL" id="GCB63060.1"/>
    </source>
</evidence>
<evidence type="ECO:0000256" key="5">
    <source>
        <dbReference type="ARBA" id="ARBA00023198"/>
    </source>
</evidence>
<feature type="domain" description="NACHT LRR and PYD" evidence="8">
    <location>
        <begin position="267"/>
        <end position="378"/>
    </location>
</feature>
<dbReference type="GO" id="GO:0005737">
    <property type="term" value="C:cytoplasm"/>
    <property type="evidence" value="ECO:0007669"/>
    <property type="project" value="UniProtKB-SubCell"/>
</dbReference>
<keyword evidence="6" id="KW-1271">Inflammasome</keyword>
<dbReference type="SUPFAM" id="SSF52047">
    <property type="entry name" value="RNI-like"/>
    <property type="match status" value="1"/>
</dbReference>